<keyword evidence="2" id="KW-1185">Reference proteome</keyword>
<sequence length="512" mass="56373">MTTKIIICVTTQHAIAAVFESGKLGICQTFAVSEDGQRAFGNLLHAHPGIPVYLMVDSVEEDYHAEILPHASGSSRQELVRRKLKQLYRSTSYYTAWIQWRESDKRRDDHYMFAALTNAELLRPWLETLHVFQSPLAGVYLLPMVTQVLLARLKLAASDLLVVSKQNGGLRQSFFQASQLKASRLALADQEHINSAVELAADIGKTRLYLNSLRLMAREAKLTVLLLDTHDSMEDLQQHLQADPGFTTVMRLSSAELSARLGGVPLLCPYALHMTVLGLQQPVNNLAPAIVTRNFWRHQQRRLTFAASAVVTAAALVWAGANLYQSHQLDNATHRLETEAQALQTRYVEITKAFPQAPASAENLEKAVQLAIRIKQDSRTPEKAMLAVSRALESSPEIMLTRLSWKFGAPGQGAGNTGVEVAPPAGAAGWREAGLVEGEIRPFHGDYRSAMASVNRFAGKMAHDPEIASVSVVEMPLNIHSSNALSGNTLDAGTNETMRAEFKIKIVMKGRI</sequence>
<evidence type="ECO:0008006" key="3">
    <source>
        <dbReference type="Google" id="ProtNLM"/>
    </source>
</evidence>
<reference evidence="2" key="1">
    <citation type="submission" date="2020-03" db="EMBL/GenBank/DDBJ databases">
        <title>Complete genome sequence of sulfur-oxidizing bacterium skT11.</title>
        <authorList>
            <person name="Kanda M."/>
            <person name="Kojima H."/>
            <person name="Fukui M."/>
        </authorList>
    </citation>
    <scope>NUCLEOTIDE SEQUENCE [LARGE SCALE GENOMIC DNA]</scope>
    <source>
        <strain evidence="2">skT11</strain>
    </source>
</reference>
<evidence type="ECO:0000313" key="2">
    <source>
        <dbReference type="Proteomes" id="UP000502260"/>
    </source>
</evidence>
<organism evidence="1 2">
    <name type="scientific">Sulfurimicrobium lacus</name>
    <dbReference type="NCBI Taxonomy" id="2715678"/>
    <lineage>
        <taxon>Bacteria</taxon>
        <taxon>Pseudomonadati</taxon>
        <taxon>Pseudomonadota</taxon>
        <taxon>Betaproteobacteria</taxon>
        <taxon>Nitrosomonadales</taxon>
        <taxon>Sulfuricellaceae</taxon>
        <taxon>Sulfurimicrobium</taxon>
    </lineage>
</organism>
<dbReference type="KEGG" id="slac:SKTS_04400"/>
<dbReference type="Proteomes" id="UP000502260">
    <property type="component" value="Chromosome"/>
</dbReference>
<dbReference type="RefSeq" id="WP_173059705.1">
    <property type="nucleotide sequence ID" value="NZ_AP022853.1"/>
</dbReference>
<protein>
    <recommendedName>
        <fullName evidence="3">Monoheme cytochrome SoxX</fullName>
    </recommendedName>
</protein>
<gene>
    <name evidence="1" type="ORF">SKTS_04400</name>
</gene>
<name>A0A6F8V7B8_9PROT</name>
<proteinExistence type="predicted"/>
<evidence type="ECO:0000313" key="1">
    <source>
        <dbReference type="EMBL" id="BCB25554.1"/>
    </source>
</evidence>
<dbReference type="AlphaFoldDB" id="A0A6F8V7B8"/>
<dbReference type="EMBL" id="AP022853">
    <property type="protein sequence ID" value="BCB25554.1"/>
    <property type="molecule type" value="Genomic_DNA"/>
</dbReference>
<accession>A0A6F8V7B8</accession>